<feature type="repeat" description="TPR" evidence="3">
    <location>
        <begin position="494"/>
        <end position="527"/>
    </location>
</feature>
<dbReference type="Pfam" id="PF13432">
    <property type="entry name" value="TPR_16"/>
    <property type="match status" value="1"/>
</dbReference>
<dbReference type="Proteomes" id="UP000449547">
    <property type="component" value="Unassembled WGS sequence"/>
</dbReference>
<feature type="repeat" description="TPR" evidence="3">
    <location>
        <begin position="426"/>
        <end position="459"/>
    </location>
</feature>
<reference evidence="5 6" key="1">
    <citation type="submission" date="2019-07" db="EMBL/GenBank/DDBJ databases">
        <title>Genome assembly of two rare yeast pathogens: Diutina rugosa and Trichomonascus ciferrii.</title>
        <authorList>
            <person name="Mixao V."/>
            <person name="Saus E."/>
            <person name="Hansen A."/>
            <person name="Lass-Flor C."/>
            <person name="Gabaldon T."/>
        </authorList>
    </citation>
    <scope>NUCLEOTIDE SEQUENCE [LARGE SCALE GENOMIC DNA]</scope>
    <source>
        <strain evidence="5 6">CBS 613</strain>
    </source>
</reference>
<comment type="caution">
    <text evidence="5">The sequence shown here is derived from an EMBL/GenBank/DDBJ whole genome shotgun (WGS) entry which is preliminary data.</text>
</comment>
<evidence type="ECO:0000256" key="2">
    <source>
        <dbReference type="ARBA" id="ARBA00038210"/>
    </source>
</evidence>
<evidence type="ECO:0000313" key="5">
    <source>
        <dbReference type="EMBL" id="KAA8900537.1"/>
    </source>
</evidence>
<dbReference type="VEuPathDB" id="FungiDB:DIURU_003739"/>
<feature type="region of interest" description="Disordered" evidence="4">
    <location>
        <begin position="266"/>
        <end position="300"/>
    </location>
</feature>
<dbReference type="InterPro" id="IPR011990">
    <property type="entry name" value="TPR-like_helical_dom_sf"/>
</dbReference>
<dbReference type="GO" id="GO:0005680">
    <property type="term" value="C:anaphase-promoting complex"/>
    <property type="evidence" value="ECO:0007669"/>
    <property type="project" value="UniProtKB-ARBA"/>
</dbReference>
<protein>
    <recommendedName>
        <fullName evidence="7">Anaphase-promoting complex subunit 3</fullName>
    </recommendedName>
</protein>
<dbReference type="SMART" id="SM00028">
    <property type="entry name" value="TPR"/>
    <property type="match status" value="9"/>
</dbReference>
<dbReference type="PANTHER" id="PTHR12558:SF13">
    <property type="entry name" value="CELL DIVISION CYCLE PROTEIN 27 HOMOLOG"/>
    <property type="match status" value="1"/>
</dbReference>
<dbReference type="OMA" id="CKYDCYK"/>
<dbReference type="Pfam" id="PF00515">
    <property type="entry name" value="TPR_1"/>
    <property type="match status" value="1"/>
</dbReference>
<evidence type="ECO:0000256" key="3">
    <source>
        <dbReference type="PROSITE-ProRule" id="PRU00339"/>
    </source>
</evidence>
<dbReference type="InterPro" id="IPR019734">
    <property type="entry name" value="TPR_rpt"/>
</dbReference>
<proteinExistence type="inferred from homology"/>
<dbReference type="GO" id="GO:0007091">
    <property type="term" value="P:metaphase/anaphase transition of mitotic cell cycle"/>
    <property type="evidence" value="ECO:0007669"/>
    <property type="project" value="TreeGrafter"/>
</dbReference>
<dbReference type="AlphaFoldDB" id="A0A642UK91"/>
<dbReference type="GO" id="GO:0016567">
    <property type="term" value="P:protein ubiquitination"/>
    <property type="evidence" value="ECO:0007669"/>
    <property type="project" value="TreeGrafter"/>
</dbReference>
<comment type="similarity">
    <text evidence="2">Belongs to the APC3/CDC27 family.</text>
</comment>
<dbReference type="OrthoDB" id="329563at2759"/>
<dbReference type="Pfam" id="PF13181">
    <property type="entry name" value="TPR_8"/>
    <property type="match status" value="3"/>
</dbReference>
<evidence type="ECO:0008006" key="7">
    <source>
        <dbReference type="Google" id="ProtNLM"/>
    </source>
</evidence>
<keyword evidence="1 3" id="KW-0802">TPR repeat</keyword>
<dbReference type="GeneID" id="54782390"/>
<keyword evidence="6" id="KW-1185">Reference proteome</keyword>
<dbReference type="RefSeq" id="XP_034011456.1">
    <property type="nucleotide sequence ID" value="XM_034156534.1"/>
</dbReference>
<feature type="compositionally biased region" description="Polar residues" evidence="4">
    <location>
        <begin position="288"/>
        <end position="300"/>
    </location>
</feature>
<dbReference type="PANTHER" id="PTHR12558">
    <property type="entry name" value="CELL DIVISION CYCLE 16,23,27"/>
    <property type="match status" value="1"/>
</dbReference>
<evidence type="ECO:0000256" key="1">
    <source>
        <dbReference type="ARBA" id="ARBA00022803"/>
    </source>
</evidence>
<sequence length="642" mass="73537">MSPPTQGELHYLVQHLRSVIIHSLDHFNYANAEFAGERLLTLDPRNLESIYLYALSLVHQRKYKSAYNRLYAVVAHADTVTHLGCTYLFARCCLHLEKYKEGVYQLTKGDFLYVGSEKKTTPKQRHEYETHRSIYPDPSVIYHLLGDLYRKLNDVKNSALSYTQALQWNRFDFEAFQQLCKLGVDVKAKAVFDGTLTDTNVFIATDTQEVWHEDAEDSVGDILSPPRANLTFDGVLKRSANSDFPKPKPQFSGRMAPRNSNLANTSFGSITLAPPERSHGPNAPGQASARNFSSKPPMHRSTSVETSLFVTKEIVKAEQTLAKLYLLLGRAFKALCRYDCYKAIRLLESLPDKEKDTPWVLAKLGKLHYEIVNYKQSEFFFARLRQVDRTRLEDMEYFSTLLWHLHKKADLTYLANELHDLDPQSPVTWCAIGNLFSLNREPDEAIKALNKATKLDKSFVYAYTLKGHEYFSNDNYEMAFENFRTSLLLDGRHYNAFYGIGMVYMSLGDYQKADYHFRKAVGINPINIILICCVGMVLDKLGKKTLALRQYDLACKLQPLNPLPLFKKAQLLFSLQQFAEALKIFETLKEIAPDEASVHFLLGQLYNIQNDKFSAIREFTIALHLDPKGNYIIKEAMESLKD</sequence>
<dbReference type="SUPFAM" id="SSF48452">
    <property type="entry name" value="TPR-like"/>
    <property type="match status" value="2"/>
</dbReference>
<dbReference type="GO" id="GO:0005737">
    <property type="term" value="C:cytoplasm"/>
    <property type="evidence" value="ECO:0007669"/>
    <property type="project" value="TreeGrafter"/>
</dbReference>
<evidence type="ECO:0000313" key="6">
    <source>
        <dbReference type="Proteomes" id="UP000449547"/>
    </source>
</evidence>
<dbReference type="GO" id="GO:0051301">
    <property type="term" value="P:cell division"/>
    <property type="evidence" value="ECO:0007669"/>
    <property type="project" value="TreeGrafter"/>
</dbReference>
<evidence type="ECO:0000256" key="4">
    <source>
        <dbReference type="SAM" id="MobiDB-lite"/>
    </source>
</evidence>
<dbReference type="EMBL" id="SWFT01000109">
    <property type="protein sequence ID" value="KAA8900537.1"/>
    <property type="molecule type" value="Genomic_DNA"/>
</dbReference>
<dbReference type="PROSITE" id="PS50005">
    <property type="entry name" value="TPR"/>
    <property type="match status" value="4"/>
</dbReference>
<name>A0A642UK91_DIURU</name>
<organism evidence="5 6">
    <name type="scientific">Diutina rugosa</name>
    <name type="common">Yeast</name>
    <name type="synonym">Candida rugosa</name>
    <dbReference type="NCBI Taxonomy" id="5481"/>
    <lineage>
        <taxon>Eukaryota</taxon>
        <taxon>Fungi</taxon>
        <taxon>Dikarya</taxon>
        <taxon>Ascomycota</taxon>
        <taxon>Saccharomycotina</taxon>
        <taxon>Pichiomycetes</taxon>
        <taxon>Debaryomycetaceae</taxon>
        <taxon>Diutina</taxon>
    </lineage>
</organism>
<dbReference type="SUPFAM" id="SSF81901">
    <property type="entry name" value="HCP-like"/>
    <property type="match status" value="1"/>
</dbReference>
<accession>A0A642UK91</accession>
<dbReference type="Pfam" id="PF12895">
    <property type="entry name" value="ANAPC3"/>
    <property type="match status" value="1"/>
</dbReference>
<dbReference type="GO" id="GO:0031145">
    <property type="term" value="P:anaphase-promoting complex-dependent catabolic process"/>
    <property type="evidence" value="ECO:0007669"/>
    <property type="project" value="TreeGrafter"/>
</dbReference>
<dbReference type="PROSITE" id="PS50293">
    <property type="entry name" value="TPR_REGION"/>
    <property type="match status" value="1"/>
</dbReference>
<feature type="repeat" description="TPR" evidence="3">
    <location>
        <begin position="596"/>
        <end position="629"/>
    </location>
</feature>
<gene>
    <name evidence="5" type="ORF">DIURU_003739</name>
</gene>
<dbReference type="Gene3D" id="1.25.40.10">
    <property type="entry name" value="Tetratricopeptide repeat domain"/>
    <property type="match status" value="4"/>
</dbReference>
<feature type="repeat" description="TPR" evidence="3">
    <location>
        <begin position="460"/>
        <end position="493"/>
    </location>
</feature>